<gene>
    <name evidence="1" type="ORF">FHR33_009586</name>
</gene>
<organism evidence="1 2">
    <name type="scientific">Nonomuraea dietziae</name>
    <dbReference type="NCBI Taxonomy" id="65515"/>
    <lineage>
        <taxon>Bacteria</taxon>
        <taxon>Bacillati</taxon>
        <taxon>Actinomycetota</taxon>
        <taxon>Actinomycetes</taxon>
        <taxon>Streptosporangiales</taxon>
        <taxon>Streptosporangiaceae</taxon>
        <taxon>Nonomuraea</taxon>
    </lineage>
</organism>
<keyword evidence="2" id="KW-1185">Reference proteome</keyword>
<dbReference type="Proteomes" id="UP000579945">
    <property type="component" value="Unassembled WGS sequence"/>
</dbReference>
<comment type="caution">
    <text evidence="1">The sequence shown here is derived from an EMBL/GenBank/DDBJ whole genome shotgun (WGS) entry which is preliminary data.</text>
</comment>
<accession>A0A7W5VL52</accession>
<evidence type="ECO:0000313" key="2">
    <source>
        <dbReference type="Proteomes" id="UP000579945"/>
    </source>
</evidence>
<reference evidence="1 2" key="1">
    <citation type="submission" date="2020-08" db="EMBL/GenBank/DDBJ databases">
        <title>Sequencing the genomes of 1000 actinobacteria strains.</title>
        <authorList>
            <person name="Klenk H.-P."/>
        </authorList>
    </citation>
    <scope>NUCLEOTIDE SEQUENCE [LARGE SCALE GENOMIC DNA]</scope>
    <source>
        <strain evidence="1 2">DSM 44320</strain>
    </source>
</reference>
<proteinExistence type="predicted"/>
<name>A0A7W5VL52_9ACTN</name>
<protein>
    <submittedName>
        <fullName evidence="1">Uncharacterized protein</fullName>
    </submittedName>
</protein>
<sequence length="58" mass="7245">MRERDIQRWAWLGCGIGRCARLGRHIDTWVRLRCAVYRRTRRRRGIHPRSMRERDIQR</sequence>
<evidence type="ECO:0000313" key="1">
    <source>
        <dbReference type="EMBL" id="MBB3733639.1"/>
    </source>
</evidence>
<dbReference type="AlphaFoldDB" id="A0A7W5VL52"/>
<dbReference type="EMBL" id="JACIBV010000002">
    <property type="protein sequence ID" value="MBB3733639.1"/>
    <property type="molecule type" value="Genomic_DNA"/>
</dbReference>
<dbReference type="GeneID" id="95396250"/>
<dbReference type="RefSeq" id="WP_246453725.1">
    <property type="nucleotide sequence ID" value="NZ_JACIBV010000002.1"/>
</dbReference>